<proteinExistence type="predicted"/>
<evidence type="ECO:0000313" key="2">
    <source>
        <dbReference type="Proteomes" id="UP000307092"/>
    </source>
</evidence>
<protein>
    <submittedName>
        <fullName evidence="1">Uncharacterized protein</fullName>
    </submittedName>
</protein>
<accession>A0AAX2TQY7</accession>
<organism evidence="1 2">
    <name type="scientific">Neisseria gonorrhoeae</name>
    <dbReference type="NCBI Taxonomy" id="485"/>
    <lineage>
        <taxon>Bacteria</taxon>
        <taxon>Pseudomonadati</taxon>
        <taxon>Pseudomonadota</taxon>
        <taxon>Betaproteobacteria</taxon>
        <taxon>Neisseriales</taxon>
        <taxon>Neisseriaceae</taxon>
        <taxon>Neisseria</taxon>
    </lineage>
</organism>
<dbReference type="AlphaFoldDB" id="A0AAX2TQY7"/>
<comment type="caution">
    <text evidence="1">The sequence shown here is derived from an EMBL/GenBank/DDBJ whole genome shotgun (WGS) entry which is preliminary data.</text>
</comment>
<dbReference type="EMBL" id="SUQX01000006">
    <property type="protein sequence ID" value="TJX06021.1"/>
    <property type="molecule type" value="Genomic_DNA"/>
</dbReference>
<reference evidence="1 2" key="1">
    <citation type="submission" date="2019-04" db="EMBL/GenBank/DDBJ databases">
        <title>The CDC panel for molecular diagnostics of ciprofloxacin resistance and its use for research and clinical development.</title>
        <authorList>
            <person name="Liu H."/>
            <person name="Tang K."/>
            <person name="Pham C."/>
            <person name="Schmerer M."/>
        </authorList>
    </citation>
    <scope>NUCLEOTIDE SEQUENCE [LARGE SCALE GENOMIC DNA]</scope>
    <source>
        <strain evidence="1 2">LRRBGS_0742</strain>
    </source>
</reference>
<gene>
    <name evidence="1" type="ORF">E8M63_05160</name>
</gene>
<sequence length="84" mass="9249">MRKVGRVVPPRPDFHCISFSVETPPLGHPSFGAAGSDFIREGCNPFQIRTTHRAVLDVPSRVLKHCCVRVCGETGGHCKRYCGL</sequence>
<dbReference type="Proteomes" id="UP000307092">
    <property type="component" value="Unassembled WGS sequence"/>
</dbReference>
<evidence type="ECO:0000313" key="1">
    <source>
        <dbReference type="EMBL" id="TJX06021.1"/>
    </source>
</evidence>
<name>A0AAX2TQY7_NEIGO</name>